<protein>
    <submittedName>
        <fullName evidence="2">Uncharacterized protein</fullName>
    </submittedName>
</protein>
<reference evidence="2 3" key="1">
    <citation type="submission" date="2016-04" db="EMBL/GenBank/DDBJ databases">
        <title>A degradative enzymes factory behind the ericoid mycorrhizal symbiosis.</title>
        <authorList>
            <consortium name="DOE Joint Genome Institute"/>
            <person name="Martino E."/>
            <person name="Morin E."/>
            <person name="Grelet G."/>
            <person name="Kuo A."/>
            <person name="Kohler A."/>
            <person name="Daghino S."/>
            <person name="Barry K."/>
            <person name="Choi C."/>
            <person name="Cichocki N."/>
            <person name="Clum A."/>
            <person name="Copeland A."/>
            <person name="Hainaut M."/>
            <person name="Haridas S."/>
            <person name="Labutti K."/>
            <person name="Lindquist E."/>
            <person name="Lipzen A."/>
            <person name="Khouja H.-R."/>
            <person name="Murat C."/>
            <person name="Ohm R."/>
            <person name="Olson A."/>
            <person name="Spatafora J."/>
            <person name="Veneault-Fourrey C."/>
            <person name="Henrissat B."/>
            <person name="Grigoriev I."/>
            <person name="Martin F."/>
            <person name="Perotto S."/>
        </authorList>
    </citation>
    <scope>NUCLEOTIDE SEQUENCE [LARGE SCALE GENOMIC DNA]</scope>
    <source>
        <strain evidence="2 3">F</strain>
    </source>
</reference>
<evidence type="ECO:0000313" key="3">
    <source>
        <dbReference type="Proteomes" id="UP000235786"/>
    </source>
</evidence>
<keyword evidence="3" id="KW-1185">Reference proteome</keyword>
<accession>A0A2J6QUD6</accession>
<feature type="region of interest" description="Disordered" evidence="1">
    <location>
        <begin position="245"/>
        <end position="265"/>
    </location>
</feature>
<organism evidence="2 3">
    <name type="scientific">Hyaloscypha variabilis (strain UAMH 11265 / GT02V1 / F)</name>
    <name type="common">Meliniomyces variabilis</name>
    <dbReference type="NCBI Taxonomy" id="1149755"/>
    <lineage>
        <taxon>Eukaryota</taxon>
        <taxon>Fungi</taxon>
        <taxon>Dikarya</taxon>
        <taxon>Ascomycota</taxon>
        <taxon>Pezizomycotina</taxon>
        <taxon>Leotiomycetes</taxon>
        <taxon>Helotiales</taxon>
        <taxon>Hyaloscyphaceae</taxon>
        <taxon>Hyaloscypha</taxon>
        <taxon>Hyaloscypha variabilis</taxon>
    </lineage>
</organism>
<evidence type="ECO:0000313" key="2">
    <source>
        <dbReference type="EMBL" id="PMD29875.1"/>
    </source>
</evidence>
<dbReference type="AlphaFoldDB" id="A0A2J6QUD6"/>
<evidence type="ECO:0000256" key="1">
    <source>
        <dbReference type="SAM" id="MobiDB-lite"/>
    </source>
</evidence>
<dbReference type="EMBL" id="KZ613970">
    <property type="protein sequence ID" value="PMD29875.1"/>
    <property type="molecule type" value="Genomic_DNA"/>
</dbReference>
<name>A0A2J6QUD6_HYAVF</name>
<dbReference type="Proteomes" id="UP000235786">
    <property type="component" value="Unassembled WGS sequence"/>
</dbReference>
<proteinExistence type="predicted"/>
<sequence>MGAELLEFGEFCTIAAAIKHEDNPLARIAVIMMCWSKKTFDAWVDGVAFQVDYYTEATFGISYVPHQTQIVCYQLLLLLVATDDPPESLNLDPKFTRQDQLHFSWSLSIWYLSSSKKRHAASVIVLKPKFRDERVLAAILSLVYSSSPFPTSIPPPPPIFFILHPSSASICICTTHTIIFELSALLVPTCATTACTIDHHGSSSTSFVVRPSSSIPGRPPGTRHMVDFKARARSGGKLFLGLGSGSQHKATTAGAEGVNDIAGHE</sequence>
<gene>
    <name evidence="2" type="ORF">L207DRAFT_592926</name>
</gene>